<keyword evidence="2 3" id="KW-0732">Signal</keyword>
<protein>
    <submittedName>
        <fullName evidence="5">Beta-channel forming cytolysin</fullName>
    </submittedName>
</protein>
<dbReference type="GO" id="GO:0051715">
    <property type="term" value="P:cytolysis in another organism"/>
    <property type="evidence" value="ECO:0007669"/>
    <property type="project" value="InterPro"/>
</dbReference>
<dbReference type="PRINTS" id="PR01468">
    <property type="entry name" value="BICOMPNTOXIN"/>
</dbReference>
<accession>A0A9X0PI04</accession>
<evidence type="ECO:0000256" key="1">
    <source>
        <dbReference type="ARBA" id="ARBA00009831"/>
    </source>
</evidence>
<evidence type="ECO:0000256" key="3">
    <source>
        <dbReference type="SAM" id="SignalP"/>
    </source>
</evidence>
<dbReference type="InterPro" id="IPR003963">
    <property type="entry name" value="Bi-component_toxin_staph"/>
</dbReference>
<evidence type="ECO:0000256" key="2">
    <source>
        <dbReference type="ARBA" id="ARBA00022729"/>
    </source>
</evidence>
<evidence type="ECO:0000313" key="6">
    <source>
        <dbReference type="Proteomes" id="UP000524893"/>
    </source>
</evidence>
<dbReference type="Proteomes" id="UP000524893">
    <property type="component" value="Unassembled WGS sequence"/>
</dbReference>
<gene>
    <name evidence="5" type="ORF">HR081_12300</name>
</gene>
<feature type="domain" description="Leukocidin/Hemolysin toxin" evidence="4">
    <location>
        <begin position="59"/>
        <end position="305"/>
    </location>
</feature>
<dbReference type="AlphaFoldDB" id="A0A9X0PI04"/>
<dbReference type="GO" id="GO:0005576">
    <property type="term" value="C:extracellular region"/>
    <property type="evidence" value="ECO:0007669"/>
    <property type="project" value="InterPro"/>
</dbReference>
<comment type="similarity">
    <text evidence="1">Belongs to the aerolysin family.</text>
</comment>
<reference evidence="5 6" key="1">
    <citation type="journal article" date="2020" name="Access Microbiol">
        <title>Isolation and genome sequencing of Staphylococcus schleiferi subspecies coagulans from Antarctic seals.</title>
        <authorList>
            <person name="Foster G."/>
            <person name="Robb A."/>
            <person name="Paterson G.K."/>
        </authorList>
    </citation>
    <scope>NUCLEOTIDE SEQUENCE [LARGE SCALE GENOMIC DNA]</scope>
    <source>
        <strain evidence="5 6">M615/02/4</strain>
    </source>
</reference>
<evidence type="ECO:0000259" key="4">
    <source>
        <dbReference type="Pfam" id="PF07968"/>
    </source>
</evidence>
<organism evidence="5 6">
    <name type="scientific">Staphylococcus coagulans</name>
    <dbReference type="NCBI Taxonomy" id="74706"/>
    <lineage>
        <taxon>Bacteria</taxon>
        <taxon>Bacillati</taxon>
        <taxon>Bacillota</taxon>
        <taxon>Bacilli</taxon>
        <taxon>Bacillales</taxon>
        <taxon>Staphylococcaceae</taxon>
        <taxon>Staphylococcus</taxon>
    </lineage>
</organism>
<feature type="signal peptide" evidence="3">
    <location>
        <begin position="1"/>
        <end position="29"/>
    </location>
</feature>
<evidence type="ECO:0000313" key="5">
    <source>
        <dbReference type="EMBL" id="MBA8777649.1"/>
    </source>
</evidence>
<dbReference type="EMBL" id="JABTCN010000080">
    <property type="protein sequence ID" value="MBA8777649.1"/>
    <property type="molecule type" value="Genomic_DNA"/>
</dbReference>
<dbReference type="InterPro" id="IPR036435">
    <property type="entry name" value="Leukocidin/porin_MspA_sf"/>
</dbReference>
<dbReference type="Pfam" id="PF07968">
    <property type="entry name" value="Leukocidin"/>
    <property type="match status" value="1"/>
</dbReference>
<dbReference type="SUPFAM" id="SSF56959">
    <property type="entry name" value="Leukocidin-like"/>
    <property type="match status" value="1"/>
</dbReference>
<name>A0A9X0PI04_9STAP</name>
<sequence length="314" mass="35758">MKNNKLLKKVIVLSLITSFIVAEQQNVFAASDNFESIGDNAQVIKRTKDISSNKWGVTQNIQFDFIKDPKYNKDALIIKTQGFIKSKTRYQRNRQFPDVAQMLWPFQYNIALKVDDQNASIINYLPKNKTDSIDVKETLGYAIGGTFKPDPSLNINASVNYMKSISYNQSSYVSEVENQNSKNVAWGVKANEFNIDGNKISAYDKYLFFGGNSIRKTPRDFFVPDNQLPPLVLSGFNPSFLTTISHDKDTSETSEIEISLGRNLDVTSVWRHIPGSHASYIDTSRTHNAFTNRNFKVKYLVNWKTHEIKVKGKN</sequence>
<feature type="chain" id="PRO_5040867107" evidence="3">
    <location>
        <begin position="30"/>
        <end position="314"/>
    </location>
</feature>
<dbReference type="NCBIfam" id="TIGR01002">
    <property type="entry name" value="hlyII"/>
    <property type="match status" value="1"/>
</dbReference>
<comment type="caution">
    <text evidence="5">The sequence shown here is derived from an EMBL/GenBank/DDBJ whole genome shotgun (WGS) entry which is preliminary data.</text>
</comment>
<dbReference type="RefSeq" id="WP_182281378.1">
    <property type="nucleotide sequence ID" value="NZ_JABTCN010000080.1"/>
</dbReference>
<dbReference type="InterPro" id="IPR016183">
    <property type="entry name" value="Leukocidin/Hemolysin_toxin"/>
</dbReference>
<dbReference type="Gene3D" id="2.70.240.10">
    <property type="entry name" value="Leukocidin/porin MspA"/>
    <property type="match status" value="1"/>
</dbReference>
<proteinExistence type="inferred from homology"/>